<comment type="caution">
    <text evidence="2">The sequence shown here is derived from an EMBL/GenBank/DDBJ whole genome shotgun (WGS) entry which is preliminary data.</text>
</comment>
<dbReference type="AlphaFoldDB" id="A0A8J6HMB5"/>
<dbReference type="Proteomes" id="UP000719412">
    <property type="component" value="Unassembled WGS sequence"/>
</dbReference>
<feature type="signal peptide" evidence="1">
    <location>
        <begin position="1"/>
        <end position="26"/>
    </location>
</feature>
<keyword evidence="3" id="KW-1185">Reference proteome</keyword>
<sequence>MGPRMDRIAVTTLLAVVCCGVMMVSAKNVETSARSKRTTTANCKNVEQFFQSRNVSMTALGKGKALLPPSDGPASGVPHDYSALSVLVLHGHPYLVGASPIARRPFYTEQAPMGTRFNFIKTDRAPSGLRPELWSIHTE</sequence>
<evidence type="ECO:0000313" key="3">
    <source>
        <dbReference type="Proteomes" id="UP000719412"/>
    </source>
</evidence>
<feature type="chain" id="PRO_5035210660" evidence="1">
    <location>
        <begin position="27"/>
        <end position="139"/>
    </location>
</feature>
<organism evidence="2 3">
    <name type="scientific">Tenebrio molitor</name>
    <name type="common">Yellow mealworm beetle</name>
    <dbReference type="NCBI Taxonomy" id="7067"/>
    <lineage>
        <taxon>Eukaryota</taxon>
        <taxon>Metazoa</taxon>
        <taxon>Ecdysozoa</taxon>
        <taxon>Arthropoda</taxon>
        <taxon>Hexapoda</taxon>
        <taxon>Insecta</taxon>
        <taxon>Pterygota</taxon>
        <taxon>Neoptera</taxon>
        <taxon>Endopterygota</taxon>
        <taxon>Coleoptera</taxon>
        <taxon>Polyphaga</taxon>
        <taxon>Cucujiformia</taxon>
        <taxon>Tenebrionidae</taxon>
        <taxon>Tenebrio</taxon>
    </lineage>
</organism>
<reference evidence="2" key="1">
    <citation type="journal article" date="2020" name="J Insects Food Feed">
        <title>The yellow mealworm (Tenebrio molitor) genome: a resource for the emerging insects as food and feed industry.</title>
        <authorList>
            <person name="Eriksson T."/>
            <person name="Andere A."/>
            <person name="Kelstrup H."/>
            <person name="Emery V."/>
            <person name="Picard C."/>
        </authorList>
    </citation>
    <scope>NUCLEOTIDE SEQUENCE</scope>
    <source>
        <strain evidence="2">Stoneville</strain>
        <tissue evidence="2">Whole head</tissue>
    </source>
</reference>
<gene>
    <name evidence="2" type="ORF">GEV33_004990</name>
</gene>
<name>A0A8J6HMB5_TENMO</name>
<protein>
    <submittedName>
        <fullName evidence="2">Uncharacterized protein</fullName>
    </submittedName>
</protein>
<proteinExistence type="predicted"/>
<reference evidence="2" key="2">
    <citation type="submission" date="2021-08" db="EMBL/GenBank/DDBJ databases">
        <authorList>
            <person name="Eriksson T."/>
        </authorList>
    </citation>
    <scope>NUCLEOTIDE SEQUENCE</scope>
    <source>
        <strain evidence="2">Stoneville</strain>
        <tissue evidence="2">Whole head</tissue>
    </source>
</reference>
<accession>A0A8J6HMB5</accession>
<keyword evidence="1" id="KW-0732">Signal</keyword>
<dbReference type="EMBL" id="JABDTM020018818">
    <property type="protein sequence ID" value="KAH0817801.1"/>
    <property type="molecule type" value="Genomic_DNA"/>
</dbReference>
<evidence type="ECO:0000256" key="1">
    <source>
        <dbReference type="SAM" id="SignalP"/>
    </source>
</evidence>
<evidence type="ECO:0000313" key="2">
    <source>
        <dbReference type="EMBL" id="KAH0817801.1"/>
    </source>
</evidence>